<protein>
    <recommendedName>
        <fullName evidence="5">Glycosyltransferase</fullName>
        <ecNumber evidence="5">2.4.1.-</ecNumber>
    </recommendedName>
</protein>
<dbReference type="Gene3D" id="3.40.50.2000">
    <property type="entry name" value="Glycogen Phosphorylase B"/>
    <property type="match status" value="2"/>
</dbReference>
<dbReference type="PANTHER" id="PTHR48046:SF1">
    <property type="entry name" value="GLYCOSYLTRANSFERASE-RELATED"/>
    <property type="match status" value="1"/>
</dbReference>
<evidence type="ECO:0000256" key="2">
    <source>
        <dbReference type="ARBA" id="ARBA00022676"/>
    </source>
</evidence>
<name>A0A7J6VE26_THATH</name>
<evidence type="ECO:0000313" key="7">
    <source>
        <dbReference type="Proteomes" id="UP000554482"/>
    </source>
</evidence>
<proteinExistence type="inferred from homology"/>
<dbReference type="OrthoDB" id="5835829at2759"/>
<evidence type="ECO:0000256" key="5">
    <source>
        <dbReference type="RuleBase" id="RU362057"/>
    </source>
</evidence>
<dbReference type="SUPFAM" id="SSF53756">
    <property type="entry name" value="UDP-Glycosyltransferase/glycogen phosphorylase"/>
    <property type="match status" value="1"/>
</dbReference>
<accession>A0A7J6VE26</accession>
<keyword evidence="3 4" id="KW-0808">Transferase</keyword>
<dbReference type="EMBL" id="JABWDY010034708">
    <property type="protein sequence ID" value="KAF5182455.1"/>
    <property type="molecule type" value="Genomic_DNA"/>
</dbReference>
<reference evidence="6 7" key="1">
    <citation type="submission" date="2020-06" db="EMBL/GenBank/DDBJ databases">
        <title>Transcriptomic and genomic resources for Thalictrum thalictroides and T. hernandezii: Facilitating candidate gene discovery in an emerging model plant lineage.</title>
        <authorList>
            <person name="Arias T."/>
            <person name="Riano-Pachon D.M."/>
            <person name="Di Stilio V.S."/>
        </authorList>
    </citation>
    <scope>NUCLEOTIDE SEQUENCE [LARGE SCALE GENOMIC DNA]</scope>
    <source>
        <strain evidence="7">cv. WT478/WT964</strain>
        <tissue evidence="6">Leaves</tissue>
    </source>
</reference>
<dbReference type="EC" id="2.4.1.-" evidence="5"/>
<dbReference type="Pfam" id="PF00201">
    <property type="entry name" value="UDPGT"/>
    <property type="match status" value="1"/>
</dbReference>
<comment type="caution">
    <text evidence="6">The sequence shown here is derived from an EMBL/GenBank/DDBJ whole genome shotgun (WGS) entry which is preliminary data.</text>
</comment>
<dbReference type="AlphaFoldDB" id="A0A7J6VE26"/>
<dbReference type="Proteomes" id="UP000554482">
    <property type="component" value="Unassembled WGS sequence"/>
</dbReference>
<evidence type="ECO:0000256" key="3">
    <source>
        <dbReference type="ARBA" id="ARBA00022679"/>
    </source>
</evidence>
<gene>
    <name evidence="6" type="ORF">FRX31_027954</name>
</gene>
<sequence length="489" mass="54094">MKPTHVTLLAIPGIGHLTPILELAKHIVAFGSIDVSLLVLNTDASPAQSQLLTSTILPKGLEIVDIPSVDIACFVDEQTDVVTRISVIVRESLPHIESSIIKTARPTILVLDFFGTAALDIMVDNLCIQKYIFFPSTAACLAFVMYLPTLDQQVDGEFIHLSEPIQVPGCTPIHIDDLVNPVQARYVDEYKWFLYHASRFPMAHGILINTCQDLEPISLSALTENPILQQIPMPPVYPVGPLIHMDKPMVQSKNECMTWLDNQPNDSVLFVSFGSSGTLSAEQVTELAWGLELSQQRFIWVVRKPSSTETTSGTFFTVGGGEQSNPCDYLPDGFMSRTKDVGFVVPSWAPQVDILAHKSTGGFLSHCGWNSTLESVLYGVPIIAWPLYAEQKMNATLLVEELGVAVKPKVEKGEKVVRREEIARAVRLVMKGKEVQNAMRERVEEMKRSCLIALDEGGSSYNSLSQVIEKWKTSCIGLENVNDDEERDV</sequence>
<organism evidence="6 7">
    <name type="scientific">Thalictrum thalictroides</name>
    <name type="common">Rue-anemone</name>
    <name type="synonym">Anemone thalictroides</name>
    <dbReference type="NCBI Taxonomy" id="46969"/>
    <lineage>
        <taxon>Eukaryota</taxon>
        <taxon>Viridiplantae</taxon>
        <taxon>Streptophyta</taxon>
        <taxon>Embryophyta</taxon>
        <taxon>Tracheophyta</taxon>
        <taxon>Spermatophyta</taxon>
        <taxon>Magnoliopsida</taxon>
        <taxon>Ranunculales</taxon>
        <taxon>Ranunculaceae</taxon>
        <taxon>Thalictroideae</taxon>
        <taxon>Thalictrum</taxon>
    </lineage>
</organism>
<keyword evidence="2 4" id="KW-0328">Glycosyltransferase</keyword>
<dbReference type="FunFam" id="3.40.50.2000:FF:000051">
    <property type="entry name" value="Glycosyltransferase"/>
    <property type="match status" value="1"/>
</dbReference>
<evidence type="ECO:0000256" key="1">
    <source>
        <dbReference type="ARBA" id="ARBA00009995"/>
    </source>
</evidence>
<evidence type="ECO:0000313" key="6">
    <source>
        <dbReference type="EMBL" id="KAF5182455.1"/>
    </source>
</evidence>
<dbReference type="CDD" id="cd03784">
    <property type="entry name" value="GT1_Gtf-like"/>
    <property type="match status" value="1"/>
</dbReference>
<evidence type="ECO:0000256" key="4">
    <source>
        <dbReference type="RuleBase" id="RU003718"/>
    </source>
</evidence>
<comment type="similarity">
    <text evidence="1 4">Belongs to the UDP-glycosyltransferase family.</text>
</comment>
<keyword evidence="7" id="KW-1185">Reference proteome</keyword>
<dbReference type="InterPro" id="IPR002213">
    <property type="entry name" value="UDP_glucos_trans"/>
</dbReference>
<dbReference type="GO" id="GO:0008194">
    <property type="term" value="F:UDP-glycosyltransferase activity"/>
    <property type="evidence" value="ECO:0007669"/>
    <property type="project" value="InterPro"/>
</dbReference>
<dbReference type="PANTHER" id="PTHR48046">
    <property type="entry name" value="UDP-GLYCOSYLTRANSFERASE 72E1"/>
    <property type="match status" value="1"/>
</dbReference>
<dbReference type="InterPro" id="IPR035595">
    <property type="entry name" value="UDP_glycos_trans_CS"/>
</dbReference>
<dbReference type="PROSITE" id="PS00375">
    <property type="entry name" value="UDPGT"/>
    <property type="match status" value="1"/>
</dbReference>